<dbReference type="PATRIC" id="fig|452652.3.peg.5775"/>
<sequence length="268" mass="29122">MHPLEFRVLDLPEVSRHATATLVLGQHRAVLLGAGLRLADGRRLVREVSRSGRRLGAVLVPHHAPEYWLAAEVLREAFPDAAVLAPDAVRARIERDYPAVRAAWAPLGAELPSRLVALEPLPGDAVELEDHRLEWRGASLALPDLHYLWEHRSRTLLGGQLLWQDVHPWLAEVPHAAQREAWIDLLDEMAALEPSRTVAGHRLLSPAAPAPDPLGWTADYLRGFATELGKPVGPEAVTAAVLRRHPSAALPSAVAPAVRAARAEPAAA</sequence>
<dbReference type="CDD" id="cd07739">
    <property type="entry name" value="metallo-hydrolase-like_MBL-fold"/>
    <property type="match status" value="1"/>
</dbReference>
<evidence type="ECO:0000259" key="1">
    <source>
        <dbReference type="SMART" id="SM00849"/>
    </source>
</evidence>
<dbReference type="EMBL" id="AP010968">
    <property type="protein sequence ID" value="BAJ31538.1"/>
    <property type="molecule type" value="Genomic_DNA"/>
</dbReference>
<keyword evidence="3" id="KW-1185">Reference proteome</keyword>
<dbReference type="SUPFAM" id="SSF56281">
    <property type="entry name" value="Metallo-hydrolase/oxidoreductase"/>
    <property type="match status" value="1"/>
</dbReference>
<dbReference type="eggNOG" id="COG0491">
    <property type="taxonomic scope" value="Bacteria"/>
</dbReference>
<dbReference type="KEGG" id="ksk:KSE_57650"/>
<proteinExistence type="predicted"/>
<organism evidence="2 3">
    <name type="scientific">Kitasatospora setae (strain ATCC 33774 / DSM 43861 / JCM 3304 / KCC A-0304 / NBRC 14216 / KM-6054)</name>
    <name type="common">Streptomyces setae</name>
    <dbReference type="NCBI Taxonomy" id="452652"/>
    <lineage>
        <taxon>Bacteria</taxon>
        <taxon>Bacillati</taxon>
        <taxon>Actinomycetota</taxon>
        <taxon>Actinomycetes</taxon>
        <taxon>Kitasatosporales</taxon>
        <taxon>Streptomycetaceae</taxon>
        <taxon>Kitasatospora</taxon>
    </lineage>
</organism>
<evidence type="ECO:0000313" key="2">
    <source>
        <dbReference type="EMBL" id="BAJ31538.1"/>
    </source>
</evidence>
<dbReference type="Proteomes" id="UP000007076">
    <property type="component" value="Chromosome"/>
</dbReference>
<accession>E4N3Q7</accession>
<protein>
    <recommendedName>
        <fullName evidence="1">Metallo-beta-lactamase domain-containing protein</fullName>
    </recommendedName>
</protein>
<dbReference type="RefSeq" id="WP_014138835.1">
    <property type="nucleotide sequence ID" value="NC_016109.1"/>
</dbReference>
<dbReference type="Pfam" id="PF00753">
    <property type="entry name" value="Lactamase_B"/>
    <property type="match status" value="1"/>
</dbReference>
<feature type="domain" description="Metallo-beta-lactamase" evidence="1">
    <location>
        <begin position="17"/>
        <end position="201"/>
    </location>
</feature>
<evidence type="ECO:0000313" key="3">
    <source>
        <dbReference type="Proteomes" id="UP000007076"/>
    </source>
</evidence>
<dbReference type="AlphaFoldDB" id="E4N3Q7"/>
<name>E4N3Q7_KITSK</name>
<dbReference type="InterPro" id="IPR001279">
    <property type="entry name" value="Metallo-B-lactamas"/>
</dbReference>
<dbReference type="HOGENOM" id="CLU_054962_2_0_11"/>
<dbReference type="STRING" id="452652.KSE_57650"/>
<reference evidence="2 3" key="1">
    <citation type="journal article" date="2010" name="DNA Res.">
        <title>Genome sequence of Kitasatospora setae NBRC 14216T: an evolutionary snapshot of the family Streptomycetaceae.</title>
        <authorList>
            <person name="Ichikawa N."/>
            <person name="Oguchi A."/>
            <person name="Ikeda H."/>
            <person name="Ishikawa J."/>
            <person name="Kitani S."/>
            <person name="Watanabe Y."/>
            <person name="Nakamura S."/>
            <person name="Katano Y."/>
            <person name="Kishi E."/>
            <person name="Sasagawa M."/>
            <person name="Ankai A."/>
            <person name="Fukui S."/>
            <person name="Hashimoto Y."/>
            <person name="Kamata S."/>
            <person name="Otoguro M."/>
            <person name="Tanikawa S."/>
            <person name="Nihira T."/>
            <person name="Horinouchi S."/>
            <person name="Ohnishi Y."/>
            <person name="Hayakawa M."/>
            <person name="Kuzuyama T."/>
            <person name="Arisawa A."/>
            <person name="Nomoto F."/>
            <person name="Miura H."/>
            <person name="Takahashi Y."/>
            <person name="Fujita N."/>
        </authorList>
    </citation>
    <scope>NUCLEOTIDE SEQUENCE [LARGE SCALE GENOMIC DNA]</scope>
    <source>
        <strain evidence="3">ATCC 33774 / DSM 43861 / JCM 3304 / KCC A-0304 / NBRC 14216 / KM-6054</strain>
    </source>
</reference>
<gene>
    <name evidence="2" type="ordered locus">KSE_57650</name>
</gene>
<dbReference type="Gene3D" id="3.60.15.10">
    <property type="entry name" value="Ribonuclease Z/Hydroxyacylglutathione hydrolase-like"/>
    <property type="match status" value="1"/>
</dbReference>
<dbReference type="SMART" id="SM00849">
    <property type="entry name" value="Lactamase_B"/>
    <property type="match status" value="1"/>
</dbReference>
<dbReference type="InterPro" id="IPR036866">
    <property type="entry name" value="RibonucZ/Hydroxyglut_hydro"/>
</dbReference>